<reference evidence="2" key="1">
    <citation type="submission" date="2012-08" db="EMBL/GenBank/DDBJ databases">
        <title>Transcriptome of adult Musca domestica launches a platform for comparative house fly gene expression and characterization of differential gene expression among resistant and susceptible house flies.</title>
        <authorList>
            <person name="Liu N."/>
            <person name="Zhang L."/>
            <person name="Li M."/>
            <person name="Reid W."/>
        </authorList>
    </citation>
    <scope>NUCLEOTIDE SEQUENCE</scope>
    <source>
        <strain evidence="2">ALHF</strain>
        <tissue evidence="2">Whole body</tissue>
    </source>
</reference>
<feature type="region of interest" description="Disordered" evidence="1">
    <location>
        <begin position="1"/>
        <end position="143"/>
    </location>
</feature>
<organism evidence="2">
    <name type="scientific">Musca domestica</name>
    <name type="common">House fly</name>
    <dbReference type="NCBI Taxonomy" id="7370"/>
    <lineage>
        <taxon>Eukaryota</taxon>
        <taxon>Metazoa</taxon>
        <taxon>Ecdysozoa</taxon>
        <taxon>Arthropoda</taxon>
        <taxon>Hexapoda</taxon>
        <taxon>Insecta</taxon>
        <taxon>Pterygota</taxon>
        <taxon>Neoptera</taxon>
        <taxon>Endopterygota</taxon>
        <taxon>Diptera</taxon>
        <taxon>Brachycera</taxon>
        <taxon>Muscomorpha</taxon>
        <taxon>Muscoidea</taxon>
        <taxon>Muscidae</taxon>
        <taxon>Musca</taxon>
    </lineage>
</organism>
<name>T1PP61_MUSDO</name>
<proteinExistence type="evidence at transcript level"/>
<dbReference type="VEuPathDB" id="VectorBase:MDOA011261"/>
<accession>T1PP61</accession>
<dbReference type="AlphaFoldDB" id="T1PP61"/>
<dbReference type="EMBL" id="KA649885">
    <property type="protein sequence ID" value="AFP64514.1"/>
    <property type="molecule type" value="mRNA"/>
</dbReference>
<feature type="compositionally biased region" description="Basic and acidic residues" evidence="1">
    <location>
        <begin position="133"/>
        <end position="143"/>
    </location>
</feature>
<feature type="compositionally biased region" description="Basic and acidic residues" evidence="1">
    <location>
        <begin position="95"/>
        <end position="110"/>
    </location>
</feature>
<evidence type="ECO:0000256" key="1">
    <source>
        <dbReference type="SAM" id="MobiDB-lite"/>
    </source>
</evidence>
<protein>
    <submittedName>
        <fullName evidence="2">Uncharacterized protein</fullName>
    </submittedName>
</protein>
<evidence type="ECO:0000313" key="2">
    <source>
        <dbReference type="EMBL" id="AFP64514.1"/>
    </source>
</evidence>
<sequence>MYSGEDSSEETRISNSTDFQEDAKKSPEDSSMESVEILKTLEAMVSSGEFGSGSGAGEIKSDLKQKEREPTTPKPYKRASSLDIDDISDSSGNGPHDDPKEDAESLKLDDTSAETTADAEKSPKGNILSVKVQQDKAFHEELV</sequence>
<dbReference type="VEuPathDB" id="VectorBase:MDOMA2_016777"/>
<feature type="compositionally biased region" description="Basic and acidic residues" evidence="1">
    <location>
        <begin position="59"/>
        <end position="71"/>
    </location>
</feature>